<dbReference type="Proteomes" id="UP000533269">
    <property type="component" value="Unassembled WGS sequence"/>
</dbReference>
<organism evidence="2 3">
    <name type="scientific">Kineococcus radiotolerans</name>
    <dbReference type="NCBI Taxonomy" id="131568"/>
    <lineage>
        <taxon>Bacteria</taxon>
        <taxon>Bacillati</taxon>
        <taxon>Actinomycetota</taxon>
        <taxon>Actinomycetes</taxon>
        <taxon>Kineosporiales</taxon>
        <taxon>Kineosporiaceae</taxon>
        <taxon>Kineococcus</taxon>
    </lineage>
</organism>
<name>A0A7W4TJG6_KINRA</name>
<feature type="region of interest" description="Disordered" evidence="1">
    <location>
        <begin position="67"/>
        <end position="103"/>
    </location>
</feature>
<dbReference type="RefSeq" id="WP_183390097.1">
    <property type="nucleotide sequence ID" value="NZ_JACHVY010000001.1"/>
</dbReference>
<protein>
    <submittedName>
        <fullName evidence="2">Uncharacterized protein</fullName>
    </submittedName>
</protein>
<comment type="caution">
    <text evidence="2">The sequence shown here is derived from an EMBL/GenBank/DDBJ whole genome shotgun (WGS) entry which is preliminary data.</text>
</comment>
<dbReference type="AlphaFoldDB" id="A0A7W4TJG6"/>
<reference evidence="2 3" key="2">
    <citation type="submission" date="2020-08" db="EMBL/GenBank/DDBJ databases">
        <authorList>
            <person name="Partida-Martinez L."/>
            <person name="Huntemann M."/>
            <person name="Clum A."/>
            <person name="Wang J."/>
            <person name="Palaniappan K."/>
            <person name="Ritter S."/>
            <person name="Chen I.-M."/>
            <person name="Stamatis D."/>
            <person name="Reddy T."/>
            <person name="O'Malley R."/>
            <person name="Daum C."/>
            <person name="Shapiro N."/>
            <person name="Ivanova N."/>
            <person name="Kyrpides N."/>
            <person name="Woyke T."/>
        </authorList>
    </citation>
    <scope>NUCLEOTIDE SEQUENCE [LARGE SCALE GENOMIC DNA]</scope>
    <source>
        <strain evidence="2 3">AS2.23</strain>
    </source>
</reference>
<reference evidence="2 3" key="1">
    <citation type="submission" date="2020-08" db="EMBL/GenBank/DDBJ databases">
        <title>The Agave Microbiome: Exploring the role of microbial communities in plant adaptations to desert environments.</title>
        <authorList>
            <person name="Partida-Martinez L.P."/>
        </authorList>
    </citation>
    <scope>NUCLEOTIDE SEQUENCE [LARGE SCALE GENOMIC DNA]</scope>
    <source>
        <strain evidence="2 3">AS2.23</strain>
    </source>
</reference>
<proteinExistence type="predicted"/>
<evidence type="ECO:0000256" key="1">
    <source>
        <dbReference type="SAM" id="MobiDB-lite"/>
    </source>
</evidence>
<gene>
    <name evidence="2" type="ORF">FHR75_000229</name>
</gene>
<evidence type="ECO:0000313" key="3">
    <source>
        <dbReference type="Proteomes" id="UP000533269"/>
    </source>
</evidence>
<accession>A0A7W4TJG6</accession>
<sequence>MSGVADGLSGEARRVAAELHLATAAVRARHERAVQQRREVVAARWADVVSRADRGPEELQTEIERAHEHLPAPRTVSPGEPPAVLDAPALTVEAGTDEERSTP</sequence>
<dbReference type="EMBL" id="JACHVY010000001">
    <property type="protein sequence ID" value="MBB2899441.1"/>
    <property type="molecule type" value="Genomic_DNA"/>
</dbReference>
<evidence type="ECO:0000313" key="2">
    <source>
        <dbReference type="EMBL" id="MBB2899441.1"/>
    </source>
</evidence>